<dbReference type="OrthoDB" id="10266999at2759"/>
<gene>
    <name evidence="2" type="ORF">VP1G_07152</name>
</gene>
<feature type="region of interest" description="Disordered" evidence="1">
    <location>
        <begin position="89"/>
        <end position="108"/>
    </location>
</feature>
<accession>A0A194V7G9</accession>
<evidence type="ECO:0000313" key="3">
    <source>
        <dbReference type="Proteomes" id="UP000078576"/>
    </source>
</evidence>
<sequence length="236" mass="25280">MSWGAHVGDGRGGMAAEGREPFQNPMYARRTSLGGRIGRGRLRTLPQHLVISESAHDTTPEIRTAPPPWSGADRYGKVTFNKNVFSGATINEGNGGSSDATDTDSDTETGTLVPPATGTTAAFDPEPHGLQLSDFSNHLGDSMDIDDPDPGSVTMVGSDADAFRRMSPDEDLYGWDAVLHHKTTHPFGDSSNPYQHRLASRSKRNLLHRVFSTGGTGPRDSPSSPPTSSTWTDSTM</sequence>
<feature type="region of interest" description="Disordered" evidence="1">
    <location>
        <begin position="55"/>
        <end position="74"/>
    </location>
</feature>
<protein>
    <submittedName>
        <fullName evidence="2">Uncharacterized protein</fullName>
    </submittedName>
</protein>
<organism evidence="2 3">
    <name type="scientific">Cytospora mali</name>
    <name type="common">Apple Valsa canker fungus</name>
    <name type="synonym">Valsa mali</name>
    <dbReference type="NCBI Taxonomy" id="578113"/>
    <lineage>
        <taxon>Eukaryota</taxon>
        <taxon>Fungi</taxon>
        <taxon>Dikarya</taxon>
        <taxon>Ascomycota</taxon>
        <taxon>Pezizomycotina</taxon>
        <taxon>Sordariomycetes</taxon>
        <taxon>Sordariomycetidae</taxon>
        <taxon>Diaporthales</taxon>
        <taxon>Cytosporaceae</taxon>
        <taxon>Cytospora</taxon>
    </lineage>
</organism>
<feature type="region of interest" description="Disordered" evidence="1">
    <location>
        <begin position="209"/>
        <end position="236"/>
    </location>
</feature>
<name>A0A194V7G9_CYTMA</name>
<proteinExistence type="predicted"/>
<evidence type="ECO:0000313" key="2">
    <source>
        <dbReference type="EMBL" id="KUI59942.1"/>
    </source>
</evidence>
<feature type="region of interest" description="Disordered" evidence="1">
    <location>
        <begin position="1"/>
        <end position="25"/>
    </location>
</feature>
<keyword evidence="3" id="KW-1185">Reference proteome</keyword>
<reference evidence="3" key="1">
    <citation type="submission" date="2014-12" db="EMBL/GenBank/DDBJ databases">
        <title>Genome Sequence of Valsa Canker Pathogens Uncovers a Specific Adaption of Colonization on Woody Bark.</title>
        <authorList>
            <person name="Yin Z."/>
            <person name="Liu H."/>
            <person name="Gao X."/>
            <person name="Li Z."/>
            <person name="Song N."/>
            <person name="Ke X."/>
            <person name="Dai Q."/>
            <person name="Wu Y."/>
            <person name="Sun Y."/>
            <person name="Xu J.-R."/>
            <person name="Kang Z.K."/>
            <person name="Wang L."/>
            <person name="Huang L."/>
        </authorList>
    </citation>
    <scope>NUCLEOTIDE SEQUENCE [LARGE SCALE GENOMIC DNA]</scope>
    <source>
        <strain evidence="3">SXYL134</strain>
    </source>
</reference>
<feature type="compositionally biased region" description="Low complexity" evidence="1">
    <location>
        <begin position="218"/>
        <end position="236"/>
    </location>
</feature>
<evidence type="ECO:0000256" key="1">
    <source>
        <dbReference type="SAM" id="MobiDB-lite"/>
    </source>
</evidence>
<dbReference type="EMBL" id="KN714739">
    <property type="protein sequence ID" value="KUI59942.1"/>
    <property type="molecule type" value="Genomic_DNA"/>
</dbReference>
<dbReference type="Proteomes" id="UP000078576">
    <property type="component" value="Unassembled WGS sequence"/>
</dbReference>
<dbReference type="AlphaFoldDB" id="A0A194V7G9"/>